<dbReference type="InterPro" id="IPR011329">
    <property type="entry name" value="Killer_tox_Kp4/SMK"/>
</dbReference>
<proteinExistence type="predicted"/>
<keyword evidence="1" id="KW-0732">Signal</keyword>
<dbReference type="EMBL" id="ML977500">
    <property type="protein sequence ID" value="KAF2132844.1"/>
    <property type="molecule type" value="Genomic_DNA"/>
</dbReference>
<feature type="chain" id="PRO_5025336989" evidence="1">
    <location>
        <begin position="22"/>
        <end position="192"/>
    </location>
</feature>
<dbReference type="RefSeq" id="XP_033527231.1">
    <property type="nucleotide sequence ID" value="XM_033670153.1"/>
</dbReference>
<name>A0A6A6APH9_9PLEO</name>
<dbReference type="Pfam" id="PF09044">
    <property type="entry name" value="Kp4"/>
    <property type="match status" value="1"/>
</dbReference>
<dbReference type="Proteomes" id="UP000799771">
    <property type="component" value="Unassembled WGS sequence"/>
</dbReference>
<dbReference type="AlphaFoldDB" id="A0A6A6APH9"/>
<protein>
    <submittedName>
        <fullName evidence="3">Killer toxin</fullName>
    </submittedName>
</protein>
<gene>
    <name evidence="3" type="ORF">P153DRAFT_382467</name>
</gene>
<evidence type="ECO:0000313" key="4">
    <source>
        <dbReference type="Proteomes" id="UP000799771"/>
    </source>
</evidence>
<dbReference type="OrthoDB" id="4177994at2759"/>
<dbReference type="GeneID" id="54410585"/>
<keyword evidence="4" id="KW-1185">Reference proteome</keyword>
<organism evidence="3 4">
    <name type="scientific">Dothidotthia symphoricarpi CBS 119687</name>
    <dbReference type="NCBI Taxonomy" id="1392245"/>
    <lineage>
        <taxon>Eukaryota</taxon>
        <taxon>Fungi</taxon>
        <taxon>Dikarya</taxon>
        <taxon>Ascomycota</taxon>
        <taxon>Pezizomycotina</taxon>
        <taxon>Dothideomycetes</taxon>
        <taxon>Pleosporomycetidae</taxon>
        <taxon>Pleosporales</taxon>
        <taxon>Dothidotthiaceae</taxon>
        <taxon>Dothidotthia</taxon>
    </lineage>
</organism>
<dbReference type="GO" id="GO:0005576">
    <property type="term" value="C:extracellular region"/>
    <property type="evidence" value="ECO:0007669"/>
    <property type="project" value="InterPro"/>
</dbReference>
<feature type="domain" description="Killer toxin Kp4" evidence="2">
    <location>
        <begin position="69"/>
        <end position="181"/>
    </location>
</feature>
<feature type="signal peptide" evidence="1">
    <location>
        <begin position="1"/>
        <end position="21"/>
    </location>
</feature>
<evidence type="ECO:0000256" key="1">
    <source>
        <dbReference type="SAM" id="SignalP"/>
    </source>
</evidence>
<dbReference type="InterPro" id="IPR015131">
    <property type="entry name" value="Killer_tox_Kp4"/>
</dbReference>
<evidence type="ECO:0000313" key="3">
    <source>
        <dbReference type="EMBL" id="KAF2132844.1"/>
    </source>
</evidence>
<sequence length="192" mass="20835">MKFSVFYTFAFVLLWTLVVVALPTEIDGSLDATQFDNLDYVPEVSPPQVNNTPGFTSITTDPQEADTLESLALGINCRGSLACSGLCPPANFAAIRRYVDQIPDDVQYQNGHQIACVRCNNVSYSAICAFVQHAKEGEMVSAATVKEKIHRLVQHQCMKCGSCPIHPGNNGATGEVTVNYVWHGCGTGICPY</sequence>
<dbReference type="Gene3D" id="3.30.430.10">
    <property type="entry name" value="Killer Toxin P4, subunit A"/>
    <property type="match status" value="1"/>
</dbReference>
<reference evidence="3" key="1">
    <citation type="journal article" date="2020" name="Stud. Mycol.">
        <title>101 Dothideomycetes genomes: a test case for predicting lifestyles and emergence of pathogens.</title>
        <authorList>
            <person name="Haridas S."/>
            <person name="Albert R."/>
            <person name="Binder M."/>
            <person name="Bloem J."/>
            <person name="Labutti K."/>
            <person name="Salamov A."/>
            <person name="Andreopoulos B."/>
            <person name="Baker S."/>
            <person name="Barry K."/>
            <person name="Bills G."/>
            <person name="Bluhm B."/>
            <person name="Cannon C."/>
            <person name="Castanera R."/>
            <person name="Culley D."/>
            <person name="Daum C."/>
            <person name="Ezra D."/>
            <person name="Gonzalez J."/>
            <person name="Henrissat B."/>
            <person name="Kuo A."/>
            <person name="Liang C."/>
            <person name="Lipzen A."/>
            <person name="Lutzoni F."/>
            <person name="Magnuson J."/>
            <person name="Mondo S."/>
            <person name="Nolan M."/>
            <person name="Ohm R."/>
            <person name="Pangilinan J."/>
            <person name="Park H.-J."/>
            <person name="Ramirez L."/>
            <person name="Alfaro M."/>
            <person name="Sun H."/>
            <person name="Tritt A."/>
            <person name="Yoshinaga Y."/>
            <person name="Zwiers L.-H."/>
            <person name="Turgeon B."/>
            <person name="Goodwin S."/>
            <person name="Spatafora J."/>
            <person name="Crous P."/>
            <person name="Grigoriev I."/>
        </authorList>
    </citation>
    <scope>NUCLEOTIDE SEQUENCE</scope>
    <source>
        <strain evidence="3">CBS 119687</strain>
    </source>
</reference>
<dbReference type="SUPFAM" id="SSF55221">
    <property type="entry name" value="Yeast killer toxins"/>
    <property type="match status" value="1"/>
</dbReference>
<accession>A0A6A6APH9</accession>
<evidence type="ECO:0000259" key="2">
    <source>
        <dbReference type="Pfam" id="PF09044"/>
    </source>
</evidence>